<dbReference type="HOGENOM" id="CLU_035624_0_0_1"/>
<dbReference type="OrthoDB" id="3069231at2759"/>
<dbReference type="Proteomes" id="UP000027222">
    <property type="component" value="Unassembled WGS sequence"/>
</dbReference>
<evidence type="ECO:0000313" key="2">
    <source>
        <dbReference type="Proteomes" id="UP000027222"/>
    </source>
</evidence>
<proteinExistence type="predicted"/>
<reference evidence="2" key="1">
    <citation type="journal article" date="2014" name="Proc. Natl. Acad. Sci. U.S.A.">
        <title>Extensive sampling of basidiomycete genomes demonstrates inadequacy of the white-rot/brown-rot paradigm for wood decay fungi.</title>
        <authorList>
            <person name="Riley R."/>
            <person name="Salamov A.A."/>
            <person name="Brown D.W."/>
            <person name="Nagy L.G."/>
            <person name="Floudas D."/>
            <person name="Held B.W."/>
            <person name="Levasseur A."/>
            <person name="Lombard V."/>
            <person name="Morin E."/>
            <person name="Otillar R."/>
            <person name="Lindquist E.A."/>
            <person name="Sun H."/>
            <person name="LaButti K.M."/>
            <person name="Schmutz J."/>
            <person name="Jabbour D."/>
            <person name="Luo H."/>
            <person name="Baker S.E."/>
            <person name="Pisabarro A.G."/>
            <person name="Walton J.D."/>
            <person name="Blanchette R.A."/>
            <person name="Henrissat B."/>
            <person name="Martin F."/>
            <person name="Cullen D."/>
            <person name="Hibbett D.S."/>
            <person name="Grigoriev I.V."/>
        </authorList>
    </citation>
    <scope>NUCLEOTIDE SEQUENCE [LARGE SCALE GENOMIC DNA]</scope>
    <source>
        <strain evidence="2">CBS 339.88</strain>
    </source>
</reference>
<keyword evidence="2" id="KW-1185">Reference proteome</keyword>
<sequence length="424" mass="48237">MALVGNDSKNLHFDVFYALFGIIATVGDGIGTLKSCSLVCKSFHLICKEHIFSNITLFPTRSPEQPMLQLSEFESMLRETEIGRIAKRLTIRFFAWTFYDRHLPRILDQLVNIQSLDLSPQKPGIVWGEILLDTRLALQRVIQSPMLTRLSIRMVTLPISSILMHSRNLIELQLERTLPSFSNDDFSSVLIEHPDFTPPQINILRTGWDASGAAKVLLLTKLPNGLPVFESTHVSRLSVQVGRNPDDRALLTLALRTAISLNTLRCDVLYNQSLSGTFKEIHPSSRRTLHHLELLIEPAWGNVEPDILHMNELCDELKFFYVQNELISLKIEIPILTCPRNLNFTSREVWDTLDSVLGSGHFPRLQLVEIQVTLASHLISRDISKLRNKLLTTAKESFQSLKSYPLIQFNFSVKVEHPDKIKIS</sequence>
<evidence type="ECO:0008006" key="3">
    <source>
        <dbReference type="Google" id="ProtNLM"/>
    </source>
</evidence>
<accession>A0A067T5B3</accession>
<dbReference type="AlphaFoldDB" id="A0A067T5B3"/>
<protein>
    <recommendedName>
        <fullName evidence="3">F-box domain-containing protein</fullName>
    </recommendedName>
</protein>
<organism evidence="1 2">
    <name type="scientific">Galerina marginata (strain CBS 339.88)</name>
    <dbReference type="NCBI Taxonomy" id="685588"/>
    <lineage>
        <taxon>Eukaryota</taxon>
        <taxon>Fungi</taxon>
        <taxon>Dikarya</taxon>
        <taxon>Basidiomycota</taxon>
        <taxon>Agaricomycotina</taxon>
        <taxon>Agaricomycetes</taxon>
        <taxon>Agaricomycetidae</taxon>
        <taxon>Agaricales</taxon>
        <taxon>Agaricineae</taxon>
        <taxon>Strophariaceae</taxon>
        <taxon>Galerina</taxon>
    </lineage>
</organism>
<name>A0A067T5B3_GALM3</name>
<evidence type="ECO:0000313" key="1">
    <source>
        <dbReference type="EMBL" id="KDR78321.1"/>
    </source>
</evidence>
<gene>
    <name evidence="1" type="ORF">GALMADRAFT_138425</name>
</gene>
<dbReference type="EMBL" id="KL142375">
    <property type="protein sequence ID" value="KDR78321.1"/>
    <property type="molecule type" value="Genomic_DNA"/>
</dbReference>